<comment type="subcellular location">
    <subcellularLocation>
        <location evidence="1">Nucleus</location>
        <location evidence="1">Nucleolus</location>
    </subcellularLocation>
</comment>
<evidence type="ECO:0000313" key="7">
    <source>
        <dbReference type="EMBL" id="CAI9963448.1"/>
    </source>
</evidence>
<dbReference type="InterPro" id="IPR029060">
    <property type="entry name" value="PIN-like_dom_sf"/>
</dbReference>
<protein>
    <submittedName>
        <fullName evidence="6 8">rRNA-processing protein FCF1</fullName>
    </submittedName>
</protein>
<dbReference type="CDD" id="cd09864">
    <property type="entry name" value="PIN_Fcf1-like"/>
    <property type="match status" value="1"/>
</dbReference>
<dbReference type="FunFam" id="3.40.50.1010:FF:000080">
    <property type="entry name" value="rRNA processing Fcf1 Family Protein"/>
    <property type="match status" value="1"/>
</dbReference>
<dbReference type="InterPro" id="IPR006984">
    <property type="entry name" value="Fcf1/UTP23"/>
</dbReference>
<keyword evidence="4" id="KW-0539">Nucleus</keyword>
<dbReference type="AlphaFoldDB" id="A0AA86QBG2"/>
<sequence length="186" mass="21471">MGRHQLRAAKIKQIKKNDPRLNNNQKRDQKETHIDIDKVTDADEFFAINPCLGPPYQVLLDTSFLNHSVRYRIDVLQGLITCLCAKVTPYVTDCVMAELEKNHDRFSIALRLAKDPRIKRIKCDHVNIGYADDCLCKKVSESKCYMVATNDRELRCRIRKIPGIPIVYAKRTQQYGVERLPDAEVI</sequence>
<comment type="caution">
    <text evidence="6">The sequence shown here is derived from an EMBL/GenBank/DDBJ whole genome shotgun (WGS) entry which is preliminary data.</text>
</comment>
<dbReference type="EMBL" id="CAXDID020000147">
    <property type="protein sequence ID" value="CAL6041034.1"/>
    <property type="molecule type" value="Genomic_DNA"/>
</dbReference>
<evidence type="ECO:0000256" key="3">
    <source>
        <dbReference type="ARBA" id="ARBA00022552"/>
    </source>
</evidence>
<dbReference type="PANTHER" id="PTHR12416">
    <property type="entry name" value="RRNA-PROCESSING PROTEIN UTP23 HOMOLOG"/>
    <property type="match status" value="1"/>
</dbReference>
<gene>
    <name evidence="5" type="ORF">HINF_LOCUS30994</name>
    <name evidence="8" type="ORF">HINF_LOCUS38687</name>
    <name evidence="6" type="ORF">HINF_LOCUS41546</name>
    <name evidence="7" type="ORF">HINF_LOCUS51093</name>
    <name evidence="9" type="ORF">HINF_LOCUS54909</name>
    <name evidence="10" type="ORF">HINF_LOCUS59470</name>
</gene>
<dbReference type="EMBL" id="CATOUU010000968">
    <property type="protein sequence ID" value="CAI9963448.1"/>
    <property type="molecule type" value="Genomic_DNA"/>
</dbReference>
<evidence type="ECO:0000256" key="1">
    <source>
        <dbReference type="ARBA" id="ARBA00004604"/>
    </source>
</evidence>
<organism evidence="6">
    <name type="scientific">Hexamita inflata</name>
    <dbReference type="NCBI Taxonomy" id="28002"/>
    <lineage>
        <taxon>Eukaryota</taxon>
        <taxon>Metamonada</taxon>
        <taxon>Diplomonadida</taxon>
        <taxon>Hexamitidae</taxon>
        <taxon>Hexamitinae</taxon>
        <taxon>Hexamita</taxon>
    </lineage>
</organism>
<dbReference type="SUPFAM" id="SSF88723">
    <property type="entry name" value="PIN domain-like"/>
    <property type="match status" value="1"/>
</dbReference>
<reference evidence="8 11" key="2">
    <citation type="submission" date="2024-07" db="EMBL/GenBank/DDBJ databases">
        <authorList>
            <person name="Akdeniz Z."/>
        </authorList>
    </citation>
    <scope>NUCLEOTIDE SEQUENCE [LARGE SCALE GENOMIC DNA]</scope>
</reference>
<dbReference type="Pfam" id="PF04900">
    <property type="entry name" value="Fcf1"/>
    <property type="match status" value="1"/>
</dbReference>
<dbReference type="Gene3D" id="3.40.50.1010">
    <property type="entry name" value="5'-nuclease"/>
    <property type="match status" value="1"/>
</dbReference>
<dbReference type="GO" id="GO:0006364">
    <property type="term" value="P:rRNA processing"/>
    <property type="evidence" value="ECO:0007669"/>
    <property type="project" value="UniProtKB-KW"/>
</dbReference>
<evidence type="ECO:0000313" key="5">
    <source>
        <dbReference type="EMBL" id="CAI9943349.1"/>
    </source>
</evidence>
<keyword evidence="11" id="KW-1185">Reference proteome</keyword>
<dbReference type="EMBL" id="CAXDID020000341">
    <property type="protein sequence ID" value="CAL6079614.1"/>
    <property type="molecule type" value="Genomic_DNA"/>
</dbReference>
<evidence type="ECO:0000256" key="2">
    <source>
        <dbReference type="ARBA" id="ARBA00022517"/>
    </source>
</evidence>
<dbReference type="EMBL" id="CATOUU010000842">
    <property type="protein sequence ID" value="CAI9953901.1"/>
    <property type="molecule type" value="Genomic_DNA"/>
</dbReference>
<dbReference type="GO" id="GO:0032040">
    <property type="term" value="C:small-subunit processome"/>
    <property type="evidence" value="ECO:0007669"/>
    <property type="project" value="InterPro"/>
</dbReference>
<evidence type="ECO:0000313" key="11">
    <source>
        <dbReference type="Proteomes" id="UP001642409"/>
    </source>
</evidence>
<keyword evidence="3" id="KW-0698">rRNA processing</keyword>
<reference evidence="6" key="1">
    <citation type="submission" date="2023-06" db="EMBL/GenBank/DDBJ databases">
        <authorList>
            <person name="Kurt Z."/>
        </authorList>
    </citation>
    <scope>NUCLEOTIDE SEQUENCE</scope>
</reference>
<evidence type="ECO:0000256" key="4">
    <source>
        <dbReference type="ARBA" id="ARBA00023242"/>
    </source>
</evidence>
<dbReference type="EMBL" id="CAXDID020000288">
    <property type="protein sequence ID" value="CAL6070947.1"/>
    <property type="molecule type" value="Genomic_DNA"/>
</dbReference>
<keyword evidence="2" id="KW-0690">Ribosome biogenesis</keyword>
<dbReference type="Proteomes" id="UP001642409">
    <property type="component" value="Unassembled WGS sequence"/>
</dbReference>
<evidence type="ECO:0000313" key="10">
    <source>
        <dbReference type="EMBL" id="CAL6079614.1"/>
    </source>
</evidence>
<proteinExistence type="predicted"/>
<dbReference type="EMBL" id="CATOUU010000714">
    <property type="protein sequence ID" value="CAI9943349.1"/>
    <property type="molecule type" value="Genomic_DNA"/>
</dbReference>
<accession>A0AA86QBG2</accession>
<name>A0AA86QBG2_9EUKA</name>
<evidence type="ECO:0000313" key="8">
    <source>
        <dbReference type="EMBL" id="CAL6041034.1"/>
    </source>
</evidence>
<evidence type="ECO:0000313" key="6">
    <source>
        <dbReference type="EMBL" id="CAI9953901.1"/>
    </source>
</evidence>
<evidence type="ECO:0000313" key="9">
    <source>
        <dbReference type="EMBL" id="CAL6070947.1"/>
    </source>
</evidence>
<dbReference type="InterPro" id="IPR037503">
    <property type="entry name" value="Fcf1_PIN"/>
</dbReference>